<dbReference type="InterPro" id="IPR006311">
    <property type="entry name" value="TAT_signal"/>
</dbReference>
<evidence type="ECO:0000259" key="5">
    <source>
        <dbReference type="Pfam" id="PF00174"/>
    </source>
</evidence>
<dbReference type="GO" id="GO:0030151">
    <property type="term" value="F:molybdenum ion binding"/>
    <property type="evidence" value="ECO:0007669"/>
    <property type="project" value="InterPro"/>
</dbReference>
<dbReference type="Gene3D" id="2.60.40.650">
    <property type="match status" value="1"/>
</dbReference>
<gene>
    <name evidence="7" type="ORF">SAMN05216178_0272</name>
</gene>
<dbReference type="InterPro" id="IPR008335">
    <property type="entry name" value="Mopterin_OxRdtase_euk"/>
</dbReference>
<evidence type="ECO:0000256" key="3">
    <source>
        <dbReference type="ARBA" id="ARBA00022723"/>
    </source>
</evidence>
<keyword evidence="4" id="KW-0560">Oxidoreductase</keyword>
<dbReference type="Pfam" id="PF03404">
    <property type="entry name" value="Mo-co_dimer"/>
    <property type="match status" value="1"/>
</dbReference>
<dbReference type="EMBL" id="FNTJ01000001">
    <property type="protein sequence ID" value="SEB43586.1"/>
    <property type="molecule type" value="Genomic_DNA"/>
</dbReference>
<evidence type="ECO:0000313" key="7">
    <source>
        <dbReference type="EMBL" id="SEB43586.1"/>
    </source>
</evidence>
<dbReference type="PANTHER" id="PTHR19372:SF7">
    <property type="entry name" value="SULFITE OXIDASE, MITOCHONDRIAL"/>
    <property type="match status" value="1"/>
</dbReference>
<keyword evidence="2" id="KW-0500">Molybdenum</keyword>
<evidence type="ECO:0000256" key="2">
    <source>
        <dbReference type="ARBA" id="ARBA00022505"/>
    </source>
</evidence>
<dbReference type="InterPro" id="IPR005066">
    <property type="entry name" value="MoCF_OxRdtse_dimer"/>
</dbReference>
<dbReference type="AlphaFoldDB" id="A0A1H4JC65"/>
<sequence length="411" mass="45872">MNPFDKRGGLDRRHFLKASVLASLGLATQPLQGLAASLEQQPFANGERELIAYPQKRPLMRITTRPPHLETPFEVFNQGLLTPNDAFFVRYHLANIPTRIDPQTYRLKVLGRVRQPLDLSLQALKALGEPVEWVAVNQCSGNSRGYFEPRVFGAQLGHGSMGNARWTGVPLRRVLEQAGVEDNAVQVTFRGLDQPILPTTPTFTKALDINHALAPEPLIAWSMNGEDLPLLNGYPIRLVVPGYFGTYWTKHLSEIEVIDHEFEGFFMSKAYRVPANDSLSVPPGSELKDSRPITVIPVRSFVTSLSHEQRLPLGQLQALRGIAFDGSGSGIQSVEFSDDNGLTWQPTRLGENLGPYSFREWLADWKPRQRGIVQLQVRARNAQGQTQPTTPIWNPGGYARHSIESLPLHII</sequence>
<dbReference type="GO" id="GO:0020037">
    <property type="term" value="F:heme binding"/>
    <property type="evidence" value="ECO:0007669"/>
    <property type="project" value="TreeGrafter"/>
</dbReference>
<evidence type="ECO:0000259" key="6">
    <source>
        <dbReference type="Pfam" id="PF03404"/>
    </source>
</evidence>
<organism evidence="7 8">
    <name type="scientific">Pseudomonas saponiphila</name>
    <dbReference type="NCBI Taxonomy" id="556534"/>
    <lineage>
        <taxon>Bacteria</taxon>
        <taxon>Pseudomonadati</taxon>
        <taxon>Pseudomonadota</taxon>
        <taxon>Gammaproteobacteria</taxon>
        <taxon>Pseudomonadales</taxon>
        <taxon>Pseudomonadaceae</taxon>
        <taxon>Pseudomonas</taxon>
    </lineage>
</organism>
<dbReference type="Proteomes" id="UP000198982">
    <property type="component" value="Unassembled WGS sequence"/>
</dbReference>
<comment type="cofactor">
    <cofactor evidence="1">
        <name>Mo-molybdopterin</name>
        <dbReference type="ChEBI" id="CHEBI:71302"/>
    </cofactor>
</comment>
<feature type="domain" description="Oxidoreductase molybdopterin-binding" evidence="5">
    <location>
        <begin position="95"/>
        <end position="265"/>
    </location>
</feature>
<dbReference type="SUPFAM" id="SSF81296">
    <property type="entry name" value="E set domains"/>
    <property type="match status" value="1"/>
</dbReference>
<protein>
    <submittedName>
        <fullName evidence="7">Sulfite dehydrogenase (Cytochrome) subunit SorA apoprotein</fullName>
    </submittedName>
</protein>
<dbReference type="InterPro" id="IPR000572">
    <property type="entry name" value="OxRdtase_Mopterin-bd_dom"/>
</dbReference>
<dbReference type="GO" id="GO:0008482">
    <property type="term" value="F:sulfite oxidase activity"/>
    <property type="evidence" value="ECO:0007669"/>
    <property type="project" value="TreeGrafter"/>
</dbReference>
<dbReference type="RefSeq" id="WP_092309061.1">
    <property type="nucleotide sequence ID" value="NZ_FNTJ01000001.1"/>
</dbReference>
<name>A0A1H4JC65_9PSED</name>
<evidence type="ECO:0000256" key="4">
    <source>
        <dbReference type="ARBA" id="ARBA00023002"/>
    </source>
</evidence>
<dbReference type="FunFam" id="3.90.420.10:FF:000007">
    <property type="entry name" value="Sulfite:cytochrome c oxidoreductase subunit A"/>
    <property type="match status" value="1"/>
</dbReference>
<keyword evidence="8" id="KW-1185">Reference proteome</keyword>
<accession>A0A1H4JC65</accession>
<dbReference type="Gene3D" id="3.90.420.10">
    <property type="entry name" value="Oxidoreductase, molybdopterin-binding domain"/>
    <property type="match status" value="1"/>
</dbReference>
<reference evidence="8" key="1">
    <citation type="submission" date="2016-10" db="EMBL/GenBank/DDBJ databases">
        <authorList>
            <person name="Varghese N."/>
            <person name="Submissions S."/>
        </authorList>
    </citation>
    <scope>NUCLEOTIDE SEQUENCE [LARGE SCALE GENOMIC DNA]</scope>
    <source>
        <strain evidence="8">DSM 9751</strain>
    </source>
</reference>
<dbReference type="PROSITE" id="PS51318">
    <property type="entry name" value="TAT"/>
    <property type="match status" value="1"/>
</dbReference>
<dbReference type="GO" id="GO:0006790">
    <property type="term" value="P:sulfur compound metabolic process"/>
    <property type="evidence" value="ECO:0007669"/>
    <property type="project" value="TreeGrafter"/>
</dbReference>
<dbReference type="PRINTS" id="PR00407">
    <property type="entry name" value="EUMOPTERIN"/>
</dbReference>
<dbReference type="SUPFAM" id="SSF56524">
    <property type="entry name" value="Oxidoreductase molybdopterin-binding domain"/>
    <property type="match status" value="1"/>
</dbReference>
<feature type="domain" description="Moybdenum cofactor oxidoreductase dimerisation" evidence="6">
    <location>
        <begin position="292"/>
        <end position="395"/>
    </location>
</feature>
<dbReference type="InterPro" id="IPR036374">
    <property type="entry name" value="OxRdtase_Mopterin-bd_sf"/>
</dbReference>
<dbReference type="GO" id="GO:0043546">
    <property type="term" value="F:molybdopterin cofactor binding"/>
    <property type="evidence" value="ECO:0007669"/>
    <property type="project" value="TreeGrafter"/>
</dbReference>
<proteinExistence type="predicted"/>
<dbReference type="InterPro" id="IPR014756">
    <property type="entry name" value="Ig_E-set"/>
</dbReference>
<keyword evidence="3" id="KW-0479">Metal-binding</keyword>
<evidence type="ECO:0000256" key="1">
    <source>
        <dbReference type="ARBA" id="ARBA00001924"/>
    </source>
</evidence>
<dbReference type="PANTHER" id="PTHR19372">
    <property type="entry name" value="SULFITE REDUCTASE"/>
    <property type="match status" value="1"/>
</dbReference>
<evidence type="ECO:0000313" key="8">
    <source>
        <dbReference type="Proteomes" id="UP000198982"/>
    </source>
</evidence>
<dbReference type="Pfam" id="PF00174">
    <property type="entry name" value="Oxidored_molyb"/>
    <property type="match status" value="1"/>
</dbReference>